<dbReference type="GO" id="GO:0046656">
    <property type="term" value="P:folic acid biosynthetic process"/>
    <property type="evidence" value="ECO:0007669"/>
    <property type="project" value="UniProtKB-KW"/>
</dbReference>
<dbReference type="PANTHER" id="PTHR42844:SF1">
    <property type="entry name" value="DIHYDRONEOPTERIN ALDOLASE 1-RELATED"/>
    <property type="match status" value="1"/>
</dbReference>
<dbReference type="Pfam" id="PF02152">
    <property type="entry name" value="FolB"/>
    <property type="match status" value="1"/>
</dbReference>
<keyword evidence="6" id="KW-0456">Lyase</keyword>
<evidence type="ECO:0000256" key="6">
    <source>
        <dbReference type="ARBA" id="ARBA00023239"/>
    </source>
</evidence>
<organism evidence="9">
    <name type="scientific">freshwater metagenome</name>
    <dbReference type="NCBI Taxonomy" id="449393"/>
    <lineage>
        <taxon>unclassified sequences</taxon>
        <taxon>metagenomes</taxon>
        <taxon>ecological metagenomes</taxon>
    </lineage>
</organism>
<keyword evidence="5" id="KW-0289">Folate biosynthesis</keyword>
<accession>A0A6J5YK67</accession>
<dbReference type="PANTHER" id="PTHR42844">
    <property type="entry name" value="DIHYDRONEOPTERIN ALDOLASE 1-RELATED"/>
    <property type="match status" value="1"/>
</dbReference>
<dbReference type="NCBIfam" id="TIGR00525">
    <property type="entry name" value="folB"/>
    <property type="match status" value="1"/>
</dbReference>
<dbReference type="EMBL" id="CAFBNC010000069">
    <property type="protein sequence ID" value="CAB4941803.1"/>
    <property type="molecule type" value="Genomic_DNA"/>
</dbReference>
<evidence type="ECO:0000256" key="2">
    <source>
        <dbReference type="ARBA" id="ARBA00005013"/>
    </source>
</evidence>
<dbReference type="InterPro" id="IPR006156">
    <property type="entry name" value="Dihydroneopterin_aldolase"/>
</dbReference>
<dbReference type="EC" id="4.1.2.25" evidence="4"/>
<comment type="catalytic activity">
    <reaction evidence="1">
        <text>7,8-dihydroneopterin = 6-hydroxymethyl-7,8-dihydropterin + glycolaldehyde</text>
        <dbReference type="Rhea" id="RHEA:10540"/>
        <dbReference type="ChEBI" id="CHEBI:17001"/>
        <dbReference type="ChEBI" id="CHEBI:17071"/>
        <dbReference type="ChEBI" id="CHEBI:44841"/>
        <dbReference type="EC" id="4.1.2.25"/>
    </reaction>
</comment>
<dbReference type="InterPro" id="IPR006157">
    <property type="entry name" value="FolB_dom"/>
</dbReference>
<evidence type="ECO:0000259" key="8">
    <source>
        <dbReference type="SMART" id="SM00905"/>
    </source>
</evidence>
<dbReference type="EMBL" id="CAEMXZ010000099">
    <property type="protein sequence ID" value="CAB4324068.1"/>
    <property type="molecule type" value="Genomic_DNA"/>
</dbReference>
<evidence type="ECO:0000256" key="5">
    <source>
        <dbReference type="ARBA" id="ARBA00022909"/>
    </source>
</evidence>
<evidence type="ECO:0000256" key="3">
    <source>
        <dbReference type="ARBA" id="ARBA00005708"/>
    </source>
</evidence>
<dbReference type="SMART" id="SM00905">
    <property type="entry name" value="FolB"/>
    <property type="match status" value="1"/>
</dbReference>
<evidence type="ECO:0000256" key="7">
    <source>
        <dbReference type="ARBA" id="ARBA00032903"/>
    </source>
</evidence>
<proteinExistence type="inferred from homology"/>
<feature type="domain" description="Dihydroneopterin aldolase/epimerase" evidence="8">
    <location>
        <begin position="7"/>
        <end position="119"/>
    </location>
</feature>
<gene>
    <name evidence="9" type="ORF">UFOPK1392_01832</name>
    <name evidence="10" type="ORF">UFOPK3733_01342</name>
</gene>
<dbReference type="AlphaFoldDB" id="A0A6J5YK67"/>
<evidence type="ECO:0000256" key="4">
    <source>
        <dbReference type="ARBA" id="ARBA00013043"/>
    </source>
</evidence>
<dbReference type="SUPFAM" id="SSF55620">
    <property type="entry name" value="Tetrahydrobiopterin biosynthesis enzymes-like"/>
    <property type="match status" value="1"/>
</dbReference>
<dbReference type="GO" id="GO:0004150">
    <property type="term" value="F:dihydroneopterin aldolase activity"/>
    <property type="evidence" value="ECO:0007669"/>
    <property type="project" value="UniProtKB-EC"/>
</dbReference>
<sequence length="121" mass="13104">MALTDRIELRGLVVVGICGALPEERERPQPLEVDLDLVADLSLAGSTDNLADTLDYGALAAEIERVILTSKPYLLERLVQQLADAMLVDPRVLSVTVTVRKLRPPVPQAMATSGVCITRGR</sequence>
<reference evidence="9" key="1">
    <citation type="submission" date="2020-05" db="EMBL/GenBank/DDBJ databases">
        <authorList>
            <person name="Chiriac C."/>
            <person name="Salcher M."/>
            <person name="Ghai R."/>
            <person name="Kavagutti S V."/>
        </authorList>
    </citation>
    <scope>NUCLEOTIDE SEQUENCE</scope>
</reference>
<protein>
    <recommendedName>
        <fullName evidence="4">dihydroneopterin aldolase</fullName>
        <ecNumber evidence="4">4.1.2.25</ecNumber>
    </recommendedName>
    <alternativeName>
        <fullName evidence="7">7,8-dihydroneopterin aldolase</fullName>
    </alternativeName>
</protein>
<comment type="pathway">
    <text evidence="2">Cofactor biosynthesis; tetrahydrofolate biosynthesis; 2-amino-4-hydroxy-6-hydroxymethyl-7,8-dihydropteridine diphosphate from 7,8-dihydroneopterin triphosphate: step 3/4.</text>
</comment>
<dbReference type="NCBIfam" id="TIGR00526">
    <property type="entry name" value="folB_dom"/>
    <property type="match status" value="1"/>
</dbReference>
<evidence type="ECO:0000256" key="1">
    <source>
        <dbReference type="ARBA" id="ARBA00001353"/>
    </source>
</evidence>
<evidence type="ECO:0000313" key="10">
    <source>
        <dbReference type="EMBL" id="CAB4941803.1"/>
    </source>
</evidence>
<evidence type="ECO:0000313" key="9">
    <source>
        <dbReference type="EMBL" id="CAB4324068.1"/>
    </source>
</evidence>
<dbReference type="InterPro" id="IPR043133">
    <property type="entry name" value="GTP-CH-I_C/QueF"/>
</dbReference>
<dbReference type="Gene3D" id="3.30.1130.10">
    <property type="match status" value="1"/>
</dbReference>
<dbReference type="GO" id="GO:0005737">
    <property type="term" value="C:cytoplasm"/>
    <property type="evidence" value="ECO:0007669"/>
    <property type="project" value="TreeGrafter"/>
</dbReference>
<name>A0A6J5YK67_9ZZZZ</name>
<comment type="similarity">
    <text evidence="3">Belongs to the DHNA family.</text>
</comment>